<dbReference type="GO" id="GO:0055052">
    <property type="term" value="C:ATP-binding cassette (ABC) transporter complex, substrate-binding subunit-containing"/>
    <property type="evidence" value="ECO:0007669"/>
    <property type="project" value="TreeGrafter"/>
</dbReference>
<dbReference type="Pfam" id="PF01547">
    <property type="entry name" value="SBP_bac_1"/>
    <property type="match status" value="1"/>
</dbReference>
<sequence>MNYKLILLLAFSILLFTGCSSKDTASSGSDTVEIEYWQYSFDSKVHLMDDLIKQFEEENPGIKIKQTTFPYEQYNQKIAALVPAGKGPDVINLYYGWLPKYVKSGFLQPLPKDDFPQEQIESEYFPFIQTSKLDGEYYSLPTAVRTLALFYNKDLFKKAGLDPEHPPTTWDELIDIGKKLTVRDKNGKLITEGLAWQPEAQLHTWFRDGLLYQAGGKDQSDDYKKILWDDNNAGLEAFKYLVELSTVHKIGEKDFYTDDSTAFKTGKAAMNIDGSFRLGDLKKGAPDLNYGVAPLPSYKEKATPATYWANGITANVDGKKLEASVKFLQFLASDKVMEKWSDEIGELPAKKEVALQDKYVNDPIIGSFVNQLPDGKSHFFIDENVERQYILDAINKVLLKQTSVEGAFAELEEKTQSLFDEYWNQ</sequence>
<dbReference type="PROSITE" id="PS51257">
    <property type="entry name" value="PROKAR_LIPOPROTEIN"/>
    <property type="match status" value="1"/>
</dbReference>
<dbReference type="STRING" id="1441095.AM592_20180"/>
<feature type="chain" id="PRO_5039404659" evidence="4">
    <location>
        <begin position="22"/>
        <end position="425"/>
    </location>
</feature>
<reference evidence="5 6" key="2">
    <citation type="journal article" date="2016" name="Int. J. Syst. Evol. Microbiol.">
        <title>Bacillus gobiensis sp. nov., isolated from a soil sample.</title>
        <authorList>
            <person name="Liu B."/>
            <person name="Liu G.H."/>
            <person name="Cetin S."/>
            <person name="Schumann P."/>
            <person name="Pan Z.Z."/>
            <person name="Chen Q.Q."/>
        </authorList>
    </citation>
    <scope>NUCLEOTIDE SEQUENCE [LARGE SCALE GENOMIC DNA]</scope>
    <source>
        <strain evidence="5 6">FJAT-4402</strain>
    </source>
</reference>
<dbReference type="CDD" id="cd14749">
    <property type="entry name" value="PBP2_XBP1_like"/>
    <property type="match status" value="1"/>
</dbReference>
<dbReference type="Gene3D" id="3.40.190.10">
    <property type="entry name" value="Periplasmic binding protein-like II"/>
    <property type="match status" value="1"/>
</dbReference>
<dbReference type="GO" id="GO:0042956">
    <property type="term" value="P:maltodextrin transmembrane transport"/>
    <property type="evidence" value="ECO:0007669"/>
    <property type="project" value="TreeGrafter"/>
</dbReference>
<dbReference type="GO" id="GO:1901982">
    <property type="term" value="F:maltose binding"/>
    <property type="evidence" value="ECO:0007669"/>
    <property type="project" value="TreeGrafter"/>
</dbReference>
<keyword evidence="6" id="KW-1185">Reference proteome</keyword>
<dbReference type="RefSeq" id="WP_053606193.1">
    <property type="nucleotide sequence ID" value="NZ_CP012600.1"/>
</dbReference>
<accession>A0A0M5JMR1</accession>
<dbReference type="PANTHER" id="PTHR30061">
    <property type="entry name" value="MALTOSE-BINDING PERIPLASMIC PROTEIN"/>
    <property type="match status" value="1"/>
</dbReference>
<dbReference type="InterPro" id="IPR006059">
    <property type="entry name" value="SBP"/>
</dbReference>
<keyword evidence="2" id="KW-0813">Transport</keyword>
<dbReference type="GO" id="GO:0015768">
    <property type="term" value="P:maltose transport"/>
    <property type="evidence" value="ECO:0007669"/>
    <property type="project" value="TreeGrafter"/>
</dbReference>
<reference evidence="6" key="1">
    <citation type="submission" date="2015-08" db="EMBL/GenBank/DDBJ databases">
        <title>Genome sequencing project for genomic taxonomy and phylogenomics of Bacillus-like bacteria.</title>
        <authorList>
            <person name="Liu B."/>
            <person name="Wang J."/>
            <person name="Zhu Y."/>
            <person name="Liu G."/>
            <person name="Chen Q."/>
            <person name="Chen Z."/>
            <person name="Lan J."/>
            <person name="Che J."/>
            <person name="Ge C."/>
            <person name="Shi H."/>
            <person name="Pan Z."/>
            <person name="Liu X."/>
        </authorList>
    </citation>
    <scope>NUCLEOTIDE SEQUENCE [LARGE SCALE GENOMIC DNA]</scope>
    <source>
        <strain evidence="6">FJAT-4402</strain>
    </source>
</reference>
<evidence type="ECO:0000256" key="4">
    <source>
        <dbReference type="SAM" id="SignalP"/>
    </source>
</evidence>
<gene>
    <name evidence="5" type="ORF">AM592_20180</name>
</gene>
<dbReference type="PANTHER" id="PTHR30061:SF50">
    <property type="entry name" value="MALTOSE_MALTODEXTRIN-BINDING PERIPLASMIC PROTEIN"/>
    <property type="match status" value="1"/>
</dbReference>
<evidence type="ECO:0000313" key="5">
    <source>
        <dbReference type="EMBL" id="ALC84339.1"/>
    </source>
</evidence>
<dbReference type="OrthoDB" id="9795467at2"/>
<dbReference type="PATRIC" id="fig|1441095.3.peg.4466"/>
<organism evidence="5 6">
    <name type="scientific">Bacillus gobiensis</name>
    <dbReference type="NCBI Taxonomy" id="1441095"/>
    <lineage>
        <taxon>Bacteria</taxon>
        <taxon>Bacillati</taxon>
        <taxon>Bacillota</taxon>
        <taxon>Bacilli</taxon>
        <taxon>Bacillales</taxon>
        <taxon>Bacillaceae</taxon>
        <taxon>Bacillus</taxon>
    </lineage>
</organism>
<evidence type="ECO:0000256" key="1">
    <source>
        <dbReference type="ARBA" id="ARBA00008520"/>
    </source>
</evidence>
<proteinExistence type="inferred from homology"/>
<keyword evidence="3 4" id="KW-0732">Signal</keyword>
<feature type="signal peptide" evidence="4">
    <location>
        <begin position="1"/>
        <end position="21"/>
    </location>
</feature>
<comment type="similarity">
    <text evidence="1">Belongs to the bacterial solute-binding protein 1 family.</text>
</comment>
<evidence type="ECO:0000313" key="6">
    <source>
        <dbReference type="Proteomes" id="UP000067625"/>
    </source>
</evidence>
<name>A0A0M5JMR1_9BACI</name>
<protein>
    <submittedName>
        <fullName evidence="5">ABC transporter substrate-binding protein</fullName>
    </submittedName>
</protein>
<evidence type="ECO:0000256" key="2">
    <source>
        <dbReference type="ARBA" id="ARBA00022448"/>
    </source>
</evidence>
<evidence type="ECO:0000256" key="3">
    <source>
        <dbReference type="ARBA" id="ARBA00022729"/>
    </source>
</evidence>
<dbReference type="AlphaFoldDB" id="A0A0M5JMR1"/>
<dbReference type="EMBL" id="CP012600">
    <property type="protein sequence ID" value="ALC84339.1"/>
    <property type="molecule type" value="Genomic_DNA"/>
</dbReference>
<dbReference type="Proteomes" id="UP000067625">
    <property type="component" value="Chromosome"/>
</dbReference>
<dbReference type="SUPFAM" id="SSF53850">
    <property type="entry name" value="Periplasmic binding protein-like II"/>
    <property type="match status" value="1"/>
</dbReference>